<feature type="compositionally biased region" description="Polar residues" evidence="1">
    <location>
        <begin position="94"/>
        <end position="110"/>
    </location>
</feature>
<feature type="region of interest" description="Disordered" evidence="1">
    <location>
        <begin position="386"/>
        <end position="407"/>
    </location>
</feature>
<organism evidence="2 3">
    <name type="scientific">Folsomia candida</name>
    <name type="common">Springtail</name>
    <dbReference type="NCBI Taxonomy" id="158441"/>
    <lineage>
        <taxon>Eukaryota</taxon>
        <taxon>Metazoa</taxon>
        <taxon>Ecdysozoa</taxon>
        <taxon>Arthropoda</taxon>
        <taxon>Hexapoda</taxon>
        <taxon>Collembola</taxon>
        <taxon>Entomobryomorpha</taxon>
        <taxon>Isotomoidea</taxon>
        <taxon>Isotomidae</taxon>
        <taxon>Proisotominae</taxon>
        <taxon>Folsomia</taxon>
    </lineage>
</organism>
<sequence length="845" mass="92409">MLGMTAPNEQGVCHNSRISLLLIVTLGTVLVVNGQRGSPISSYFGRGSPSPPTQGLGYPQQSQAYSPYGKKPGKSTGPNLIGWLGSQMAKFPSFTRSARPSNPFPQQKYKQQIHGGGGGGKLPVIFSSSSSKYGGSSVNSIHGGGGDVSHIYMPPGSTTPSASMTPQNTIFQIISADGSSRYQASPPPGYENFFSGQQPGGSSPQQSQFSRSPPTPPQRPSLPVHSMDQVVQQQGQFGQVVYHSAGQQPLYGAKAAGNIELIPSKMVSYEKQVLSTGHPEYQASLDGMVTSASNGYPVYYQQQQQQQQQQQVQQQVQYTHPSLPGNYEYRGQQVQRIDENLGSMLNGVSPDIAPIYDLSSLHGQEQQQQQQVAPSHQEPIYVQPPQQQQYASPDNQDMQADYSHQSAAMSVVQPPSNFQYQGVQQQSQQDLQVAESNNQQQQVQIVNHGAADGNPTFEVFADANAPTYDGGHPFDINQLISMIEPGAQVDPKDIVSEDQENAASNNPAYAASQQQEFLPQYGIPPTSHLKANKLSNYSGRKDELKFQKPSNFSPAPSNFPPRRSPPSLVTRPPSSLAFPPTSPLTTPPPPSMNNELRNKANILKQLQTRPKYNNDNKRTDKTTNVTTTTQNAPNIKFPNDDDKDLYYYHDFTTIPTDSDGTKLRTTSSSSSSSTNLSSRPHYSRPTTRRRKLNIVTSPSPTLDNDSDNNNNNNHHQNYIYSRPLSSIISGSGGYPVNPLLDSVLSTDNESEGKLNGGGDNDQEESRQVYQYAITVTPPTHMFEQELTDKEKRRKFNKSRNSTAITDIVSMSVLNSTSIISTSGHITTSSPKRFPVYERQKSSLSA</sequence>
<accession>A0A226E4I0</accession>
<feature type="region of interest" description="Disordered" evidence="1">
    <location>
        <begin position="545"/>
        <end position="717"/>
    </location>
</feature>
<feature type="compositionally biased region" description="Polar residues" evidence="1">
    <location>
        <begin position="390"/>
        <end position="407"/>
    </location>
</feature>
<feature type="region of interest" description="Disordered" evidence="1">
    <location>
        <begin position="179"/>
        <end position="223"/>
    </location>
</feature>
<evidence type="ECO:0000313" key="3">
    <source>
        <dbReference type="Proteomes" id="UP000198287"/>
    </source>
</evidence>
<feature type="compositionally biased region" description="Pro residues" evidence="1">
    <location>
        <begin position="580"/>
        <end position="591"/>
    </location>
</feature>
<evidence type="ECO:0000256" key="1">
    <source>
        <dbReference type="SAM" id="MobiDB-lite"/>
    </source>
</evidence>
<feature type="compositionally biased region" description="Basic and acidic residues" evidence="1">
    <location>
        <begin position="612"/>
        <end position="621"/>
    </location>
</feature>
<dbReference type="Proteomes" id="UP000198287">
    <property type="component" value="Unassembled WGS sequence"/>
</dbReference>
<feature type="region of interest" description="Disordered" evidence="1">
    <location>
        <begin position="146"/>
        <end position="165"/>
    </location>
</feature>
<dbReference type="OrthoDB" id="10689098at2759"/>
<name>A0A226E4I0_FOLCA</name>
<feature type="compositionally biased region" description="Basic and acidic residues" evidence="1">
    <location>
        <begin position="638"/>
        <end position="647"/>
    </location>
</feature>
<proteinExistence type="predicted"/>
<comment type="caution">
    <text evidence="2">The sequence shown here is derived from an EMBL/GenBank/DDBJ whole genome shotgun (WGS) entry which is preliminary data.</text>
</comment>
<feature type="region of interest" description="Disordered" evidence="1">
    <location>
        <begin position="94"/>
        <end position="125"/>
    </location>
</feature>
<feature type="compositionally biased region" description="Low complexity" evidence="1">
    <location>
        <begin position="622"/>
        <end position="631"/>
    </location>
</feature>
<feature type="region of interest" description="Disordered" evidence="1">
    <location>
        <begin position="41"/>
        <end position="73"/>
    </location>
</feature>
<keyword evidence="3" id="KW-1185">Reference proteome</keyword>
<feature type="compositionally biased region" description="Low complexity" evidence="1">
    <location>
        <begin position="665"/>
        <end position="678"/>
    </location>
</feature>
<feature type="compositionally biased region" description="Polar residues" evidence="1">
    <location>
        <begin position="156"/>
        <end position="165"/>
    </location>
</feature>
<gene>
    <name evidence="2" type="ORF">Fcan01_13719</name>
</gene>
<reference evidence="2 3" key="1">
    <citation type="submission" date="2015-12" db="EMBL/GenBank/DDBJ databases">
        <title>The genome of Folsomia candida.</title>
        <authorList>
            <person name="Faddeeva A."/>
            <person name="Derks M.F."/>
            <person name="Anvar Y."/>
            <person name="Smit S."/>
            <person name="Van Straalen N."/>
            <person name="Roelofs D."/>
        </authorList>
    </citation>
    <scope>NUCLEOTIDE SEQUENCE [LARGE SCALE GENOMIC DNA]</scope>
    <source>
        <strain evidence="2 3">VU population</strain>
        <tissue evidence="2">Whole body</tissue>
    </source>
</reference>
<protein>
    <submittedName>
        <fullName evidence="2">Uncharacterized protein</fullName>
    </submittedName>
</protein>
<feature type="compositionally biased region" description="Low complexity" evidence="1">
    <location>
        <begin position="193"/>
        <end position="212"/>
    </location>
</feature>
<feature type="region of interest" description="Disordered" evidence="1">
    <location>
        <begin position="743"/>
        <end position="762"/>
    </location>
</feature>
<evidence type="ECO:0000313" key="2">
    <source>
        <dbReference type="EMBL" id="OXA51934.1"/>
    </source>
</evidence>
<dbReference type="EMBL" id="LNIX01000007">
    <property type="protein sequence ID" value="OXA51934.1"/>
    <property type="molecule type" value="Genomic_DNA"/>
</dbReference>
<dbReference type="AlphaFoldDB" id="A0A226E4I0"/>